<name>A0A2V0R9M0_9ZZZZ</name>
<protein>
    <submittedName>
        <fullName evidence="2">Uncharacterized protein</fullName>
    </submittedName>
</protein>
<dbReference type="EMBL" id="BDQA01000523">
    <property type="protein sequence ID" value="GBH22003.1"/>
    <property type="molecule type" value="Genomic_RNA"/>
</dbReference>
<evidence type="ECO:0000256" key="1">
    <source>
        <dbReference type="SAM" id="Coils"/>
    </source>
</evidence>
<evidence type="ECO:0000313" key="2">
    <source>
        <dbReference type="EMBL" id="GBH22003.1"/>
    </source>
</evidence>
<keyword evidence="1" id="KW-0175">Coiled coil</keyword>
<sequence length="155" mass="16589">MTSKRTTRVYATSPLTALPKPTLSLVLIVLSIAATLAGCREPQIVDPATGLPKPASQVQTQLESQLRTETETVKRLELEVALAKESLNYTNQKLEIARKELEEALQSRATLVREVNSLIGQTVGTTLSGGTGSAIAISSSLAAVLFQLFGAKKRK</sequence>
<organism evidence="2">
    <name type="scientific">viral metagenome</name>
    <dbReference type="NCBI Taxonomy" id="1070528"/>
    <lineage>
        <taxon>unclassified sequences</taxon>
        <taxon>metagenomes</taxon>
        <taxon>organismal metagenomes</taxon>
    </lineage>
</organism>
<comment type="caution">
    <text evidence="2">The sequence shown here is derived from an EMBL/GenBank/DDBJ whole genome shotgun (WGS) entry which is preliminary data.</text>
</comment>
<feature type="coiled-coil region" evidence="1">
    <location>
        <begin position="59"/>
        <end position="114"/>
    </location>
</feature>
<proteinExistence type="predicted"/>
<reference evidence="2" key="1">
    <citation type="submission" date="2017-04" db="EMBL/GenBank/DDBJ databases">
        <title>Unveiling RNA virosphere associated with marine microorganisms.</title>
        <authorList>
            <person name="Urayama S."/>
            <person name="Takaki Y."/>
            <person name="Nishi S."/>
            <person name="Yoshida Y."/>
            <person name="Deguchi S."/>
            <person name="Takai K."/>
            <person name="Nunoura T."/>
        </authorList>
    </citation>
    <scope>NUCLEOTIDE SEQUENCE</scope>
</reference>
<accession>A0A2V0R9M0</accession>
<dbReference type="AlphaFoldDB" id="A0A2V0R9M0"/>